<feature type="transmembrane region" description="Helical" evidence="1">
    <location>
        <begin position="535"/>
        <end position="557"/>
    </location>
</feature>
<dbReference type="Gene3D" id="3.30.70.1430">
    <property type="entry name" value="Multidrug efflux transporter AcrB pore domain"/>
    <property type="match status" value="2"/>
</dbReference>
<keyword evidence="1" id="KW-1133">Transmembrane helix</keyword>
<dbReference type="PANTHER" id="PTHR32063">
    <property type="match status" value="1"/>
</dbReference>
<keyword evidence="1" id="KW-0472">Membrane</keyword>
<feature type="transmembrane region" description="Helical" evidence="1">
    <location>
        <begin position="890"/>
        <end position="910"/>
    </location>
</feature>
<dbReference type="EMBL" id="FOSH01000016">
    <property type="protein sequence ID" value="SFK61144.1"/>
    <property type="molecule type" value="Genomic_DNA"/>
</dbReference>
<feature type="transmembrane region" description="Helical" evidence="1">
    <location>
        <begin position="444"/>
        <end position="469"/>
    </location>
</feature>
<evidence type="ECO:0000313" key="2">
    <source>
        <dbReference type="EMBL" id="SFK61144.1"/>
    </source>
</evidence>
<dbReference type="GO" id="GO:0005886">
    <property type="term" value="C:plasma membrane"/>
    <property type="evidence" value="ECO:0007669"/>
    <property type="project" value="TreeGrafter"/>
</dbReference>
<dbReference type="GO" id="GO:0042910">
    <property type="term" value="F:xenobiotic transmembrane transporter activity"/>
    <property type="evidence" value="ECO:0007669"/>
    <property type="project" value="TreeGrafter"/>
</dbReference>
<dbReference type="PRINTS" id="PR00702">
    <property type="entry name" value="ACRIFLAVINRP"/>
</dbReference>
<dbReference type="Gene3D" id="1.20.1640.10">
    <property type="entry name" value="Multidrug efflux transporter AcrB transmembrane domain"/>
    <property type="match status" value="2"/>
</dbReference>
<proteinExistence type="predicted"/>
<feature type="transmembrane region" description="Helical" evidence="1">
    <location>
        <begin position="475"/>
        <end position="499"/>
    </location>
</feature>
<dbReference type="InterPro" id="IPR027463">
    <property type="entry name" value="AcrB_DN_DC_subdom"/>
</dbReference>
<reference evidence="3" key="1">
    <citation type="submission" date="2016-10" db="EMBL/GenBank/DDBJ databases">
        <authorList>
            <person name="Varghese N."/>
            <person name="Submissions S."/>
        </authorList>
    </citation>
    <scope>NUCLEOTIDE SEQUENCE [LARGE SCALE GENOMIC DNA]</scope>
    <source>
        <strain evidence="3">DSM 11578</strain>
    </source>
</reference>
<name>A0A1I4AXJ5_9GAMM</name>
<accession>A0A1I4AXJ5</accession>
<dbReference type="Gene3D" id="3.30.70.1320">
    <property type="entry name" value="Multidrug efflux transporter AcrB pore domain like"/>
    <property type="match status" value="1"/>
</dbReference>
<organism evidence="2 3">
    <name type="scientific">Methylophaga sulfidovorans</name>
    <dbReference type="NCBI Taxonomy" id="45496"/>
    <lineage>
        <taxon>Bacteria</taxon>
        <taxon>Pseudomonadati</taxon>
        <taxon>Pseudomonadota</taxon>
        <taxon>Gammaproteobacteria</taxon>
        <taxon>Thiotrichales</taxon>
        <taxon>Piscirickettsiaceae</taxon>
        <taxon>Methylophaga</taxon>
    </lineage>
</organism>
<dbReference type="STRING" id="45496.SAMN04488079_11654"/>
<dbReference type="Pfam" id="PF00873">
    <property type="entry name" value="ACR_tran"/>
    <property type="match status" value="1"/>
</dbReference>
<dbReference type="Gene3D" id="3.30.2090.10">
    <property type="entry name" value="Multidrug efflux transporter AcrB TolC docking domain, DN and DC subdomains"/>
    <property type="match status" value="2"/>
</dbReference>
<dbReference type="AlphaFoldDB" id="A0A1I4AXJ5"/>
<dbReference type="PANTHER" id="PTHR32063:SF4">
    <property type="entry name" value="SLR6043 PROTEIN"/>
    <property type="match status" value="1"/>
</dbReference>
<dbReference type="RefSeq" id="WP_091715221.1">
    <property type="nucleotide sequence ID" value="NZ_FOSH01000016.1"/>
</dbReference>
<keyword evidence="3" id="KW-1185">Reference proteome</keyword>
<evidence type="ECO:0000313" key="3">
    <source>
        <dbReference type="Proteomes" id="UP000198924"/>
    </source>
</evidence>
<dbReference type="SUPFAM" id="SSF82693">
    <property type="entry name" value="Multidrug efflux transporter AcrB pore domain, PN1, PN2, PC1 and PC2 subdomains"/>
    <property type="match status" value="2"/>
</dbReference>
<feature type="transmembrane region" description="Helical" evidence="1">
    <location>
        <begin position="864"/>
        <end position="883"/>
    </location>
</feature>
<feature type="transmembrane region" description="Helical" evidence="1">
    <location>
        <begin position="916"/>
        <end position="937"/>
    </location>
</feature>
<dbReference type="SUPFAM" id="SSF82866">
    <property type="entry name" value="Multidrug efflux transporter AcrB transmembrane domain"/>
    <property type="match status" value="2"/>
</dbReference>
<dbReference type="SUPFAM" id="SSF82714">
    <property type="entry name" value="Multidrug efflux transporter AcrB TolC docking domain, DN and DC subdomains"/>
    <property type="match status" value="2"/>
</dbReference>
<feature type="transmembrane region" description="Helical" evidence="1">
    <location>
        <begin position="995"/>
        <end position="1015"/>
    </location>
</feature>
<dbReference type="Proteomes" id="UP000198924">
    <property type="component" value="Unassembled WGS sequence"/>
</dbReference>
<dbReference type="InterPro" id="IPR001036">
    <property type="entry name" value="Acrflvin-R"/>
</dbReference>
<dbReference type="OrthoDB" id="9758757at2"/>
<feature type="transmembrane region" description="Helical" evidence="1">
    <location>
        <begin position="387"/>
        <end position="408"/>
    </location>
</feature>
<feature type="transmembrane region" description="Helical" evidence="1">
    <location>
        <begin position="964"/>
        <end position="983"/>
    </location>
</feature>
<gene>
    <name evidence="2" type="ORF">SAMN04488079_11654</name>
</gene>
<dbReference type="Gene3D" id="3.30.70.1440">
    <property type="entry name" value="Multidrug efflux transporter AcrB pore domain"/>
    <property type="match status" value="1"/>
</dbReference>
<protein>
    <submittedName>
        <fullName evidence="2">Heavy metal efflux pump, CzcA family</fullName>
    </submittedName>
</protein>
<sequence length="1038" mass="112511">MLSKIVAFSVRFRGVVVALASMLLIYGIYKLSNSSLDIFPEFAPKQVIIQTEAQGLTAEQVEVLVTQPLENALGGLVGMESIRSQSIPSLSVLIMTFYDSTDIYLDRQLVSERLLGLKEALPAGVGSPLMVPLESSSGTIMTIGLTSDSQDLMTLRSLVDWTLAPRLLSVDGVADINVFGGHERQLQIQIDPSKLAKYGISLDEVMTVAQQATGIMGTGFIENQNQRMTIQVSGQPLNAKQLAKVVVRKQGNTVLRLGDIAAVKEAPAPTIGGAAIGGKPAVVLMVIGQYKANTLAVTEGIEAALDEFKDGFAAEGVVLHDDLFRPANYIQTSLHNIQEHLMVGGALVMLVLILFLFNIRTAVISMTAIPLSLFTAMIVLLEFGININIMVLGGLAIALGEVVDDAIIDTENIFRRLRQNALLASPKPTMNVVYEASMEVRSSVVYASFIVMLVFVPLLTLSGVAGRMFEPLGEAYILAIFASLAVALTVTPALCHILLTRAGDVSHDEPPLVRMIKPVYGRVLSSISRFPRMTLVAVMGFCLAGLAILPFLGGSFLPELREGHYIIHTASVPGTSIEESLRIGGRIEQRVSEIPGVRSTSQWAGRAERGADTFGTHYSEYEVDLEPMDGPSQQRVLDQIREILETFPGVNSEVNTFLTERIDETISGYTSPIVVNIYGKDLNALDQTAQEVAKAIRDIDGATDVQLRAPPGEPQLEVRLDLDKLAYWGLRPAQVMRAVKTGFDGAVVGQVYEGNQVFNVVVVLPEKLRRQPQQLRELPIQTPDGVMLRLQDIATIQQVSGRHMIQHRGSQRLQTVTANVTNRDLSSFFAELKQRVHNEVAFTADIYPEFTGAAVAQAESREDLIVHSTLAGVGVLLLLFVALQSFRNMLLVLINLPFSLVGGVLAVVLTNGVLSIGSLVGFVTLFGITLRNAIMLVSHYQYMVKQEGAEWNLDTAIRGAQERLPSILITALVTALAMLPIAMNSDSPGREIMGPMASIIIGGLISSTILNLLVLPSVMLRYGQFKADKESQSGVNTI</sequence>
<evidence type="ECO:0000256" key="1">
    <source>
        <dbReference type="SAM" id="Phobius"/>
    </source>
</evidence>
<feature type="transmembrane region" description="Helical" evidence="1">
    <location>
        <begin position="12"/>
        <end position="29"/>
    </location>
</feature>
<feature type="transmembrane region" description="Helical" evidence="1">
    <location>
        <begin position="340"/>
        <end position="357"/>
    </location>
</feature>
<keyword evidence="1" id="KW-0812">Transmembrane</keyword>